<feature type="domain" description="Flavin reductase like" evidence="3">
    <location>
        <begin position="13"/>
        <end position="158"/>
    </location>
</feature>
<evidence type="ECO:0000259" key="3">
    <source>
        <dbReference type="SMART" id="SM00903"/>
    </source>
</evidence>
<dbReference type="InterPro" id="IPR050268">
    <property type="entry name" value="NADH-dep_flavin_reductase"/>
</dbReference>
<organism evidence="4 5">
    <name type="scientific">Acuticoccus sediminis</name>
    <dbReference type="NCBI Taxonomy" id="2184697"/>
    <lineage>
        <taxon>Bacteria</taxon>
        <taxon>Pseudomonadati</taxon>
        <taxon>Pseudomonadota</taxon>
        <taxon>Alphaproteobacteria</taxon>
        <taxon>Hyphomicrobiales</taxon>
        <taxon>Amorphaceae</taxon>
        <taxon>Acuticoccus</taxon>
    </lineage>
</organism>
<reference evidence="4 5" key="1">
    <citation type="submission" date="2018-05" db="EMBL/GenBank/DDBJ databases">
        <title>Acuticoccus sediminis sp. nov., isolated from deep-sea sediment of Indian Ocean.</title>
        <authorList>
            <person name="Liu X."/>
            <person name="Lai Q."/>
            <person name="Du Y."/>
            <person name="Sun F."/>
            <person name="Zhang X."/>
            <person name="Wang S."/>
            <person name="Shao Z."/>
        </authorList>
    </citation>
    <scope>NUCLEOTIDE SEQUENCE [LARGE SCALE GENOMIC DNA]</scope>
    <source>
        <strain evidence="4 5">PTG4-2</strain>
    </source>
</reference>
<dbReference type="Pfam" id="PF01613">
    <property type="entry name" value="Flavin_Reduct"/>
    <property type="match status" value="1"/>
</dbReference>
<dbReference type="OrthoDB" id="9792858at2"/>
<dbReference type="RefSeq" id="WP_111350423.1">
    <property type="nucleotide sequence ID" value="NZ_JAIWKD010000004.1"/>
</dbReference>
<dbReference type="EMBL" id="QHHQ01000006">
    <property type="protein sequence ID" value="RAH98933.1"/>
    <property type="molecule type" value="Genomic_DNA"/>
</dbReference>
<dbReference type="SMART" id="SM00903">
    <property type="entry name" value="Flavin_Reduct"/>
    <property type="match status" value="1"/>
</dbReference>
<evidence type="ECO:0000256" key="2">
    <source>
        <dbReference type="ARBA" id="ARBA00023002"/>
    </source>
</evidence>
<dbReference type="AlphaFoldDB" id="A0A8B2NTM2"/>
<name>A0A8B2NTM2_9HYPH</name>
<comment type="similarity">
    <text evidence="1">Belongs to the non-flavoprotein flavin reductase family.</text>
</comment>
<dbReference type="InterPro" id="IPR012349">
    <property type="entry name" value="Split_barrel_FMN-bd"/>
</dbReference>
<accession>A0A8B2NTM2</accession>
<proteinExistence type="inferred from homology"/>
<sequence length="177" mass="19137">MSGFDPKTLRRALGDFATGVCVVTAEPSPGTRIGMTVNSFSSVSLDPPLVLFCVANTANGLEGWRSAGHYAVNVLADNQIHISNRFARSSTDKWEGFAADPGVTGAPLISGAIAHFECTPEHQYPGGDHTIFVGRVVAFDRPRPNAEPLVFHQGRYRELTHQHDIAVPADALWLLGW</sequence>
<dbReference type="Proteomes" id="UP000249590">
    <property type="component" value="Unassembled WGS sequence"/>
</dbReference>
<comment type="caution">
    <text evidence="4">The sequence shown here is derived from an EMBL/GenBank/DDBJ whole genome shotgun (WGS) entry which is preliminary data.</text>
</comment>
<dbReference type="PANTHER" id="PTHR30466">
    <property type="entry name" value="FLAVIN REDUCTASE"/>
    <property type="match status" value="1"/>
</dbReference>
<dbReference type="Gene3D" id="2.30.110.10">
    <property type="entry name" value="Electron Transport, Fmn-binding Protein, Chain A"/>
    <property type="match status" value="1"/>
</dbReference>
<keyword evidence="4" id="KW-0503">Monooxygenase</keyword>
<gene>
    <name evidence="4" type="ORF">DLJ53_25215</name>
</gene>
<keyword evidence="5" id="KW-1185">Reference proteome</keyword>
<dbReference type="GO" id="GO:0042602">
    <property type="term" value="F:riboflavin reductase (NADPH) activity"/>
    <property type="evidence" value="ECO:0007669"/>
    <property type="project" value="TreeGrafter"/>
</dbReference>
<dbReference type="SUPFAM" id="SSF50475">
    <property type="entry name" value="FMN-binding split barrel"/>
    <property type="match status" value="1"/>
</dbReference>
<dbReference type="GO" id="GO:0010181">
    <property type="term" value="F:FMN binding"/>
    <property type="evidence" value="ECO:0007669"/>
    <property type="project" value="InterPro"/>
</dbReference>
<evidence type="ECO:0000313" key="5">
    <source>
        <dbReference type="Proteomes" id="UP000249590"/>
    </source>
</evidence>
<protein>
    <submittedName>
        <fullName evidence="4">Nitrilotriacetate monooxygenase</fullName>
    </submittedName>
</protein>
<dbReference type="GO" id="GO:0004497">
    <property type="term" value="F:monooxygenase activity"/>
    <property type="evidence" value="ECO:0007669"/>
    <property type="project" value="UniProtKB-KW"/>
</dbReference>
<dbReference type="PANTHER" id="PTHR30466:SF11">
    <property type="entry name" value="FLAVIN-DEPENDENT MONOOXYGENASE, REDUCTASE SUBUNIT HSAB"/>
    <property type="match status" value="1"/>
</dbReference>
<dbReference type="InterPro" id="IPR002563">
    <property type="entry name" value="Flavin_Rdtase-like_dom"/>
</dbReference>
<evidence type="ECO:0000313" key="4">
    <source>
        <dbReference type="EMBL" id="RAH98933.1"/>
    </source>
</evidence>
<evidence type="ECO:0000256" key="1">
    <source>
        <dbReference type="ARBA" id="ARBA00008898"/>
    </source>
</evidence>
<keyword evidence="2" id="KW-0560">Oxidoreductase</keyword>